<evidence type="ECO:0000313" key="1">
    <source>
        <dbReference type="EMBL" id="KAJ0086598.1"/>
    </source>
</evidence>
<name>A0ACC1AIV2_9ROSI</name>
<comment type="caution">
    <text evidence="1">The sequence shown here is derived from an EMBL/GenBank/DDBJ whole genome shotgun (WGS) entry which is preliminary data.</text>
</comment>
<reference evidence="2" key="1">
    <citation type="journal article" date="2023" name="G3 (Bethesda)">
        <title>Genome assembly and association tests identify interacting loci associated with vigor, precocity, and sex in interspecific pistachio rootstocks.</title>
        <authorList>
            <person name="Palmer W."/>
            <person name="Jacygrad E."/>
            <person name="Sagayaradj S."/>
            <person name="Cavanaugh K."/>
            <person name="Han R."/>
            <person name="Bertier L."/>
            <person name="Beede B."/>
            <person name="Kafkas S."/>
            <person name="Golino D."/>
            <person name="Preece J."/>
            <person name="Michelmore R."/>
        </authorList>
    </citation>
    <scope>NUCLEOTIDE SEQUENCE [LARGE SCALE GENOMIC DNA]</scope>
</reference>
<keyword evidence="2" id="KW-1185">Reference proteome</keyword>
<organism evidence="1 2">
    <name type="scientific">Pistacia atlantica</name>
    <dbReference type="NCBI Taxonomy" id="434234"/>
    <lineage>
        <taxon>Eukaryota</taxon>
        <taxon>Viridiplantae</taxon>
        <taxon>Streptophyta</taxon>
        <taxon>Embryophyta</taxon>
        <taxon>Tracheophyta</taxon>
        <taxon>Spermatophyta</taxon>
        <taxon>Magnoliopsida</taxon>
        <taxon>eudicotyledons</taxon>
        <taxon>Gunneridae</taxon>
        <taxon>Pentapetalae</taxon>
        <taxon>rosids</taxon>
        <taxon>malvids</taxon>
        <taxon>Sapindales</taxon>
        <taxon>Anacardiaceae</taxon>
        <taxon>Pistacia</taxon>
    </lineage>
</organism>
<evidence type="ECO:0000313" key="2">
    <source>
        <dbReference type="Proteomes" id="UP001164250"/>
    </source>
</evidence>
<proteinExistence type="predicted"/>
<dbReference type="Proteomes" id="UP001164250">
    <property type="component" value="Chromosome 10"/>
</dbReference>
<accession>A0ACC1AIV2</accession>
<sequence>MYLQLPIMSSLHLPLLIWLIPRQVWLGHSVRNLRGMMLLGLVWEPPIHILQCLRIRKLLKILRNAEHTISWWHLHLAVLTAAVNKTRINVFANYKQTQGFHLLPTPKSESLGTIGCTYLFNRE</sequence>
<protein>
    <submittedName>
        <fullName evidence="1">Uncharacterized protein</fullName>
    </submittedName>
</protein>
<dbReference type="EMBL" id="CM047906">
    <property type="protein sequence ID" value="KAJ0086598.1"/>
    <property type="molecule type" value="Genomic_DNA"/>
</dbReference>
<gene>
    <name evidence="1" type="ORF">Patl1_07708</name>
</gene>